<keyword evidence="3" id="KW-1185">Reference proteome</keyword>
<feature type="region of interest" description="Disordered" evidence="1">
    <location>
        <begin position="384"/>
        <end position="467"/>
    </location>
</feature>
<dbReference type="Proteomes" id="UP000053820">
    <property type="component" value="Unassembled WGS sequence"/>
</dbReference>
<evidence type="ECO:0000313" key="2">
    <source>
        <dbReference type="EMBL" id="KIJ59459.1"/>
    </source>
</evidence>
<dbReference type="EMBL" id="KN839887">
    <property type="protein sequence ID" value="KIJ59459.1"/>
    <property type="molecule type" value="Genomic_DNA"/>
</dbReference>
<feature type="compositionally biased region" description="Low complexity" evidence="1">
    <location>
        <begin position="69"/>
        <end position="79"/>
    </location>
</feature>
<reference evidence="2 3" key="1">
    <citation type="submission" date="2014-04" db="EMBL/GenBank/DDBJ databases">
        <title>Evolutionary Origins and Diversification of the Mycorrhizal Mutualists.</title>
        <authorList>
            <consortium name="DOE Joint Genome Institute"/>
            <consortium name="Mycorrhizal Genomics Consortium"/>
            <person name="Kohler A."/>
            <person name="Kuo A."/>
            <person name="Nagy L.G."/>
            <person name="Floudas D."/>
            <person name="Copeland A."/>
            <person name="Barry K.W."/>
            <person name="Cichocki N."/>
            <person name="Veneault-Fourrey C."/>
            <person name="LaButti K."/>
            <person name="Lindquist E.A."/>
            <person name="Lipzen A."/>
            <person name="Lundell T."/>
            <person name="Morin E."/>
            <person name="Murat C."/>
            <person name="Riley R."/>
            <person name="Ohm R."/>
            <person name="Sun H."/>
            <person name="Tunlid A."/>
            <person name="Henrissat B."/>
            <person name="Grigoriev I.V."/>
            <person name="Hibbett D.S."/>
            <person name="Martin F."/>
        </authorList>
    </citation>
    <scope>NUCLEOTIDE SEQUENCE [LARGE SCALE GENOMIC DNA]</scope>
    <source>
        <strain evidence="2 3">MD-312</strain>
    </source>
</reference>
<protein>
    <submittedName>
        <fullName evidence="2">Uncharacterized protein</fullName>
    </submittedName>
</protein>
<name>A0A0C9V2H1_9AGAM</name>
<organism evidence="2 3">
    <name type="scientific">Hydnomerulius pinastri MD-312</name>
    <dbReference type="NCBI Taxonomy" id="994086"/>
    <lineage>
        <taxon>Eukaryota</taxon>
        <taxon>Fungi</taxon>
        <taxon>Dikarya</taxon>
        <taxon>Basidiomycota</taxon>
        <taxon>Agaricomycotina</taxon>
        <taxon>Agaricomycetes</taxon>
        <taxon>Agaricomycetidae</taxon>
        <taxon>Boletales</taxon>
        <taxon>Boletales incertae sedis</taxon>
        <taxon>Leucogyrophana</taxon>
    </lineage>
</organism>
<evidence type="ECO:0000313" key="3">
    <source>
        <dbReference type="Proteomes" id="UP000053820"/>
    </source>
</evidence>
<feature type="region of interest" description="Disordered" evidence="1">
    <location>
        <begin position="196"/>
        <end position="217"/>
    </location>
</feature>
<feature type="compositionally biased region" description="Low complexity" evidence="1">
    <location>
        <begin position="450"/>
        <end position="467"/>
    </location>
</feature>
<feature type="compositionally biased region" description="Polar residues" evidence="1">
    <location>
        <begin position="409"/>
        <end position="422"/>
    </location>
</feature>
<dbReference type="AlphaFoldDB" id="A0A0C9V2H1"/>
<proteinExistence type="predicted"/>
<feature type="compositionally biased region" description="Polar residues" evidence="1">
    <location>
        <begin position="200"/>
        <end position="217"/>
    </location>
</feature>
<gene>
    <name evidence="2" type="ORF">HYDPIDRAFT_33149</name>
</gene>
<sequence length="545" mass="59866">MGFFSSNKRPEETSFLEDDRSVVQVIRSRFYGKYKGKEREAFPNSASSTQLSRSGGKSRRSGDLESQPRRSISRSPLRPLEQQSPRLPPRVHTDTITSTLAQRLNELAAANSEGLLNDDEYRLLRQNIFERLASSSSVPTESPVIPMISHSHPPHKPSQLNPDSYIPAQFQVKSGRTPSVRSKSSVSSAMSNLFKRGSTRRVSAVSTKDGTFSETSSTFSLGSVASNAFKRRAIPRDLRSDSPSSLRPETPLDQGAMSSPSRPNRMEHRPLGSASYRSISRSMRRLGTATPPSSFPSHIPDLKHSPSILTTEPSPDDERVKSSQDIRLEIEAMEAEGRRLLDAFNGLELSALTRSQHKPGHAPLPRSPSISAIVRRNGGEFNDSFLGAGGSTSGRGTPYHGSDADGISLRSTTSYGTNISQPRSHRLNPSLRTNGPLAPPLVTNRKRSMSSLSSRARVPPSSSSPALTQARLRELGSVSSINLVKPHGPMSATSVDEEAEISALEVELGDIRRRRQEVTARYQDRLEYLRAQLKGAELREKLLRK</sequence>
<dbReference type="OrthoDB" id="3367070at2759"/>
<evidence type="ECO:0000256" key="1">
    <source>
        <dbReference type="SAM" id="MobiDB-lite"/>
    </source>
</evidence>
<dbReference type="HOGENOM" id="CLU_024697_0_0_1"/>
<feature type="region of interest" description="Disordered" evidence="1">
    <location>
        <begin position="37"/>
        <end position="92"/>
    </location>
</feature>
<feature type="region of interest" description="Disordered" evidence="1">
    <location>
        <begin position="285"/>
        <end position="322"/>
    </location>
</feature>
<accession>A0A0C9V2H1</accession>
<feature type="region of interest" description="Disordered" evidence="1">
    <location>
        <begin position="234"/>
        <end position="271"/>
    </location>
</feature>